<comment type="pathway">
    <text evidence="3 10">Pyrimidine metabolism; dUMP biosynthesis; dUMP from dCTP (dUTP route): step 2/2.</text>
</comment>
<comment type="subunit">
    <text evidence="5 10">Homotrimer.</text>
</comment>
<dbReference type="GO" id="GO:0046081">
    <property type="term" value="P:dUTP catabolic process"/>
    <property type="evidence" value="ECO:0007669"/>
    <property type="project" value="UniProtKB-UniRule"/>
</dbReference>
<evidence type="ECO:0000256" key="10">
    <source>
        <dbReference type="RuleBase" id="RU367024"/>
    </source>
</evidence>
<evidence type="ECO:0000256" key="6">
    <source>
        <dbReference type="ARBA" id="ARBA00022801"/>
    </source>
</evidence>
<dbReference type="SUPFAM" id="SSF51283">
    <property type="entry name" value="dUTPase-like"/>
    <property type="match status" value="1"/>
</dbReference>
<keyword evidence="8 10" id="KW-0546">Nucleotide metabolism</keyword>
<evidence type="ECO:0000256" key="7">
    <source>
        <dbReference type="ARBA" id="ARBA00022842"/>
    </source>
</evidence>
<dbReference type="GO" id="GO:0006226">
    <property type="term" value="P:dUMP biosynthetic process"/>
    <property type="evidence" value="ECO:0007669"/>
    <property type="project" value="UniProtKB-UniRule"/>
</dbReference>
<accession>A0AA39UK64</accession>
<keyword evidence="7 10" id="KW-0460">Magnesium</keyword>
<evidence type="ECO:0000259" key="12">
    <source>
        <dbReference type="Pfam" id="PF00692"/>
    </source>
</evidence>
<name>A0AA39UK64_9AGAR</name>
<keyword evidence="14" id="KW-1185">Reference proteome</keyword>
<evidence type="ECO:0000256" key="3">
    <source>
        <dbReference type="ARBA" id="ARBA00005142"/>
    </source>
</evidence>
<keyword evidence="10" id="KW-0479">Metal-binding</keyword>
<evidence type="ECO:0000256" key="5">
    <source>
        <dbReference type="ARBA" id="ARBA00011233"/>
    </source>
</evidence>
<dbReference type="FunFam" id="2.70.40.10:FF:000004">
    <property type="entry name" value="Deoxyuridine triphosphatase"/>
    <property type="match status" value="1"/>
</dbReference>
<comment type="catalytic activity">
    <reaction evidence="9 10">
        <text>dUTP + H2O = dUMP + diphosphate + H(+)</text>
        <dbReference type="Rhea" id="RHEA:10248"/>
        <dbReference type="ChEBI" id="CHEBI:15377"/>
        <dbReference type="ChEBI" id="CHEBI:15378"/>
        <dbReference type="ChEBI" id="CHEBI:33019"/>
        <dbReference type="ChEBI" id="CHEBI:61555"/>
        <dbReference type="ChEBI" id="CHEBI:246422"/>
        <dbReference type="EC" id="3.6.1.23"/>
    </reaction>
</comment>
<organism evidence="13 14">
    <name type="scientific">Armillaria novae-zelandiae</name>
    <dbReference type="NCBI Taxonomy" id="153914"/>
    <lineage>
        <taxon>Eukaryota</taxon>
        <taxon>Fungi</taxon>
        <taxon>Dikarya</taxon>
        <taxon>Basidiomycota</taxon>
        <taxon>Agaricomycotina</taxon>
        <taxon>Agaricomycetes</taxon>
        <taxon>Agaricomycetidae</taxon>
        <taxon>Agaricales</taxon>
        <taxon>Marasmiineae</taxon>
        <taxon>Physalacriaceae</taxon>
        <taxon>Armillaria</taxon>
    </lineage>
</organism>
<dbReference type="Gene3D" id="2.70.40.10">
    <property type="match status" value="1"/>
</dbReference>
<sequence>MSELEEQTNKKRKMSPSAQSLAPAASLLIKRLSDKAKLPTRGSALAAGYDLYSAEKKTIPARGSALVNTQISLAVPIGTYGRVAPRSGLATKHMIATGAGVVDADYRGPLFVLLFNHSEKDFEVEEGDRIAQLVLEKIVTPEVLEVQAMNSFQDLDETLRGTDGFGSTGGHGSL</sequence>
<comment type="similarity">
    <text evidence="4 10">Belongs to the dUTPase family.</text>
</comment>
<feature type="domain" description="dUTPase-like" evidence="12">
    <location>
        <begin position="35"/>
        <end position="169"/>
    </location>
</feature>
<keyword evidence="6 10" id="KW-0378">Hydrolase</keyword>
<dbReference type="PANTHER" id="PTHR11241:SF0">
    <property type="entry name" value="DEOXYURIDINE 5'-TRIPHOSPHATE NUCLEOTIDOHYDROLASE"/>
    <property type="match status" value="1"/>
</dbReference>
<dbReference type="GO" id="GO:0000287">
    <property type="term" value="F:magnesium ion binding"/>
    <property type="evidence" value="ECO:0007669"/>
    <property type="project" value="UniProtKB-UniRule"/>
</dbReference>
<dbReference type="InterPro" id="IPR029054">
    <property type="entry name" value="dUTPase-like"/>
</dbReference>
<dbReference type="EC" id="3.6.1.23" evidence="10"/>
<dbReference type="NCBIfam" id="NF001862">
    <property type="entry name" value="PRK00601.1"/>
    <property type="match status" value="1"/>
</dbReference>
<evidence type="ECO:0000256" key="11">
    <source>
        <dbReference type="SAM" id="MobiDB-lite"/>
    </source>
</evidence>
<reference evidence="13" key="1">
    <citation type="submission" date="2023-06" db="EMBL/GenBank/DDBJ databases">
        <authorList>
            <consortium name="Lawrence Berkeley National Laboratory"/>
            <person name="Ahrendt S."/>
            <person name="Sahu N."/>
            <person name="Indic B."/>
            <person name="Wong-Bajracharya J."/>
            <person name="Merenyi Z."/>
            <person name="Ke H.-M."/>
            <person name="Monk M."/>
            <person name="Kocsube S."/>
            <person name="Drula E."/>
            <person name="Lipzen A."/>
            <person name="Balint B."/>
            <person name="Henrissat B."/>
            <person name="Andreopoulos B."/>
            <person name="Martin F.M."/>
            <person name="Harder C.B."/>
            <person name="Rigling D."/>
            <person name="Ford K.L."/>
            <person name="Foster G.D."/>
            <person name="Pangilinan J."/>
            <person name="Papanicolaou A."/>
            <person name="Barry K."/>
            <person name="LaButti K."/>
            <person name="Viragh M."/>
            <person name="Koriabine M."/>
            <person name="Yan M."/>
            <person name="Riley R."/>
            <person name="Champramary S."/>
            <person name="Plett K.L."/>
            <person name="Tsai I.J."/>
            <person name="Slot J."/>
            <person name="Sipos G."/>
            <person name="Plett J."/>
            <person name="Nagy L.G."/>
            <person name="Grigoriev I.V."/>
        </authorList>
    </citation>
    <scope>NUCLEOTIDE SEQUENCE</scope>
    <source>
        <strain evidence="13">ICMP 16352</strain>
    </source>
</reference>
<proteinExistence type="inferred from homology"/>
<protein>
    <recommendedName>
        <fullName evidence="10">Deoxyuridine 5'-triphosphate nucleotidohydrolase</fullName>
        <shortName evidence="10">dUTPase</shortName>
        <ecNumber evidence="10">3.6.1.23</ecNumber>
    </recommendedName>
    <alternativeName>
        <fullName evidence="10">dUTP pyrophosphatase</fullName>
    </alternativeName>
</protein>
<comment type="function">
    <text evidence="10">Involved in nucleotide metabolism via production of dUMP, the immediate precursor of thymidine nucleotides, and decreases the intracellular concentration of dUTP so that uracil cannot be incorporated into DNA.</text>
</comment>
<dbReference type="InterPro" id="IPR033704">
    <property type="entry name" value="dUTPase_trimeric"/>
</dbReference>
<dbReference type="PANTHER" id="PTHR11241">
    <property type="entry name" value="DEOXYURIDINE 5'-TRIPHOSPHATE NUCLEOTIDOHYDROLASE"/>
    <property type="match status" value="1"/>
</dbReference>
<dbReference type="GO" id="GO:0004170">
    <property type="term" value="F:dUTP diphosphatase activity"/>
    <property type="evidence" value="ECO:0007669"/>
    <property type="project" value="UniProtKB-UniRule"/>
</dbReference>
<feature type="region of interest" description="Disordered" evidence="11">
    <location>
        <begin position="1"/>
        <end position="21"/>
    </location>
</feature>
<comment type="caution">
    <text evidence="13">The sequence shown here is derived from an EMBL/GenBank/DDBJ whole genome shotgun (WGS) entry which is preliminary data.</text>
</comment>
<dbReference type="InterPro" id="IPR036157">
    <property type="entry name" value="dUTPase-like_sf"/>
</dbReference>
<dbReference type="CDD" id="cd07557">
    <property type="entry name" value="trimeric_dUTPase"/>
    <property type="match status" value="1"/>
</dbReference>
<evidence type="ECO:0000256" key="1">
    <source>
        <dbReference type="ARBA" id="ARBA00001946"/>
    </source>
</evidence>
<evidence type="ECO:0000256" key="2">
    <source>
        <dbReference type="ARBA" id="ARBA00003495"/>
    </source>
</evidence>
<dbReference type="InterPro" id="IPR008181">
    <property type="entry name" value="dUTPase"/>
</dbReference>
<comment type="cofactor">
    <cofactor evidence="1 10">
        <name>Mg(2+)</name>
        <dbReference type="ChEBI" id="CHEBI:18420"/>
    </cofactor>
</comment>
<comment type="function">
    <text evidence="2">This enzyme is involved in nucleotide metabolism: it produces dUMP, the immediate precursor of thymidine nucleotides and it decreases the intracellular concentration of dUTP so that uracil cannot be incorporated into DNA.</text>
</comment>
<dbReference type="AlphaFoldDB" id="A0AA39UK64"/>
<evidence type="ECO:0000256" key="4">
    <source>
        <dbReference type="ARBA" id="ARBA00006581"/>
    </source>
</evidence>
<evidence type="ECO:0000313" key="13">
    <source>
        <dbReference type="EMBL" id="KAK0491218.1"/>
    </source>
</evidence>
<evidence type="ECO:0000256" key="9">
    <source>
        <dbReference type="ARBA" id="ARBA00047686"/>
    </source>
</evidence>
<dbReference type="NCBIfam" id="TIGR00576">
    <property type="entry name" value="dut"/>
    <property type="match status" value="1"/>
</dbReference>
<evidence type="ECO:0000313" key="14">
    <source>
        <dbReference type="Proteomes" id="UP001175227"/>
    </source>
</evidence>
<dbReference type="Proteomes" id="UP001175227">
    <property type="component" value="Unassembled WGS sequence"/>
</dbReference>
<gene>
    <name evidence="13" type="ORF">IW261DRAFT_1588448</name>
</gene>
<dbReference type="Pfam" id="PF00692">
    <property type="entry name" value="dUTPase"/>
    <property type="match status" value="1"/>
</dbReference>
<evidence type="ECO:0000256" key="8">
    <source>
        <dbReference type="ARBA" id="ARBA00023080"/>
    </source>
</evidence>
<dbReference type="EMBL" id="JAUEPR010000001">
    <property type="protein sequence ID" value="KAK0491218.1"/>
    <property type="molecule type" value="Genomic_DNA"/>
</dbReference>